<name>E6U5S2_ETHHY</name>
<dbReference type="PANTHER" id="PTHR13696:SF52">
    <property type="entry name" value="PARA FAMILY PROTEIN CT_582"/>
    <property type="match status" value="1"/>
</dbReference>
<keyword evidence="3" id="KW-1185">Reference proteome</keyword>
<dbReference type="RefSeq" id="WP_013486282.1">
    <property type="nucleotide sequence ID" value="NC_014828.1"/>
</dbReference>
<dbReference type="Gene3D" id="3.40.50.300">
    <property type="entry name" value="P-loop containing nucleotide triphosphate hydrolases"/>
    <property type="match status" value="1"/>
</dbReference>
<evidence type="ECO:0000313" key="3">
    <source>
        <dbReference type="Proteomes" id="UP000001551"/>
    </source>
</evidence>
<dbReference type="CDD" id="cd02042">
    <property type="entry name" value="ParAB_family"/>
    <property type="match status" value="1"/>
</dbReference>
<evidence type="ECO:0000313" key="2">
    <source>
        <dbReference type="EMBL" id="ADU27939.1"/>
    </source>
</evidence>
<sequence>MATTICVMNQKGGVGKTTTSVNVAGILATRGFHVLLVDNDPQGSATAYYDKYVEEPADHRQPKGLIGIYDVYRRDNPLIVSAVVSKTKVLNLELVPADYRFKDTDGDLFLVKAGKEFVLTDALEPVLESYDYIIIDCPPADNNLTTNALVAANYILLPNIADANAFKSITSMITMIKNVKRSNPRLKILGTLITMDEKTRNKAAYKRALFNYTNFPALSTVIRKNTRIAEAINNQVPVHVYDASCTGAADYNALVDELLSKMG</sequence>
<dbReference type="AlphaFoldDB" id="E6U5S2"/>
<dbReference type="InterPro" id="IPR050678">
    <property type="entry name" value="DNA_Partitioning_ATPase"/>
</dbReference>
<dbReference type="PANTHER" id="PTHR13696">
    <property type="entry name" value="P-LOOP CONTAINING NUCLEOSIDE TRIPHOSPHATE HYDROLASE"/>
    <property type="match status" value="1"/>
</dbReference>
<dbReference type="SUPFAM" id="SSF52540">
    <property type="entry name" value="P-loop containing nucleoside triphosphate hydrolases"/>
    <property type="match status" value="1"/>
</dbReference>
<dbReference type="PIRSF" id="PIRSF009320">
    <property type="entry name" value="Nuc_binding_HP_1000"/>
    <property type="match status" value="1"/>
</dbReference>
<dbReference type="HOGENOM" id="CLU_037612_1_3_9"/>
<gene>
    <name evidence="2" type="ordered locus">Ethha_2444</name>
</gene>
<dbReference type="eggNOG" id="COG1192">
    <property type="taxonomic scope" value="Bacteria"/>
</dbReference>
<feature type="domain" description="AAA" evidence="1">
    <location>
        <begin position="3"/>
        <end position="188"/>
    </location>
</feature>
<reference evidence="2 3" key="1">
    <citation type="submission" date="2010-12" db="EMBL/GenBank/DDBJ databases">
        <title>Complete sequence of Ethanoligenens harbinense YUAN-3.</title>
        <authorList>
            <person name="Lucas S."/>
            <person name="Copeland A."/>
            <person name="Lapidus A."/>
            <person name="Cheng J.-F."/>
            <person name="Bruce D."/>
            <person name="Goodwin L."/>
            <person name="Pitluck S."/>
            <person name="Chertkov O."/>
            <person name="Misra M."/>
            <person name="Detter J.C."/>
            <person name="Han C."/>
            <person name="Tapia R."/>
            <person name="Land M."/>
            <person name="Hauser L."/>
            <person name="Jeffries C."/>
            <person name="Kyrpides N."/>
            <person name="Ivanova N."/>
            <person name="Mikhailova N."/>
            <person name="Wang A."/>
            <person name="Mouttaki H."/>
            <person name="He Z."/>
            <person name="Zhou J."/>
            <person name="Hemme C.L."/>
            <person name="Woyke T."/>
        </authorList>
    </citation>
    <scope>NUCLEOTIDE SEQUENCE [LARGE SCALE GENOMIC DNA]</scope>
    <source>
        <strain evidence="3">DSM 18485 / JCM 12961 / CGMCC 1.5033 / YUAN-3</strain>
    </source>
</reference>
<proteinExistence type="predicted"/>
<protein>
    <submittedName>
        <fullName evidence="2">Cobyrinic acid ac-diamide synthase</fullName>
    </submittedName>
</protein>
<dbReference type="EMBL" id="CP002400">
    <property type="protein sequence ID" value="ADU27939.1"/>
    <property type="molecule type" value="Genomic_DNA"/>
</dbReference>
<evidence type="ECO:0000259" key="1">
    <source>
        <dbReference type="Pfam" id="PF13614"/>
    </source>
</evidence>
<dbReference type="Pfam" id="PF13614">
    <property type="entry name" value="AAA_31"/>
    <property type="match status" value="1"/>
</dbReference>
<dbReference type="InterPro" id="IPR027417">
    <property type="entry name" value="P-loop_NTPase"/>
</dbReference>
<organism evidence="2 3">
    <name type="scientific">Ethanoligenens harbinense (strain DSM 18485 / JCM 12961 / CGMCC 1.5033 / YUAN-3)</name>
    <dbReference type="NCBI Taxonomy" id="663278"/>
    <lineage>
        <taxon>Bacteria</taxon>
        <taxon>Bacillati</taxon>
        <taxon>Bacillota</taxon>
        <taxon>Clostridia</taxon>
        <taxon>Eubacteriales</taxon>
        <taxon>Oscillospiraceae</taxon>
        <taxon>Ethanoligenens</taxon>
    </lineage>
</organism>
<dbReference type="InterPro" id="IPR025669">
    <property type="entry name" value="AAA_dom"/>
</dbReference>
<dbReference type="KEGG" id="eha:Ethha_2444"/>
<accession>E6U5S2</accession>
<dbReference type="STRING" id="663278.Ethha_2444"/>
<dbReference type="Proteomes" id="UP000001551">
    <property type="component" value="Chromosome"/>
</dbReference>